<dbReference type="AlphaFoldDB" id="A0A2U2BSP8"/>
<keyword evidence="3" id="KW-0731">Sigma factor</keyword>
<dbReference type="NCBIfam" id="TIGR02937">
    <property type="entry name" value="sigma70-ECF"/>
    <property type="match status" value="1"/>
</dbReference>
<dbReference type="NCBIfam" id="NF004113">
    <property type="entry name" value="PRK05602.1"/>
    <property type="match status" value="1"/>
</dbReference>
<name>A0A2U2BSP8_9PROT</name>
<dbReference type="PANTHER" id="PTHR43133">
    <property type="entry name" value="RNA POLYMERASE ECF-TYPE SIGMA FACTO"/>
    <property type="match status" value="1"/>
</dbReference>
<dbReference type="SUPFAM" id="SSF88946">
    <property type="entry name" value="Sigma2 domain of RNA polymerase sigma factors"/>
    <property type="match status" value="1"/>
</dbReference>
<gene>
    <name evidence="8" type="ORF">DDZ18_10085</name>
</gene>
<organism evidence="8 9">
    <name type="scientific">Marinicauda salina</name>
    <dbReference type="NCBI Taxonomy" id="2135793"/>
    <lineage>
        <taxon>Bacteria</taxon>
        <taxon>Pseudomonadati</taxon>
        <taxon>Pseudomonadota</taxon>
        <taxon>Alphaproteobacteria</taxon>
        <taxon>Maricaulales</taxon>
        <taxon>Maricaulaceae</taxon>
        <taxon>Marinicauda</taxon>
    </lineage>
</organism>
<evidence type="ECO:0000313" key="9">
    <source>
        <dbReference type="Proteomes" id="UP000245168"/>
    </source>
</evidence>
<evidence type="ECO:0000313" key="8">
    <source>
        <dbReference type="EMBL" id="PWE17043.1"/>
    </source>
</evidence>
<evidence type="ECO:0000256" key="2">
    <source>
        <dbReference type="ARBA" id="ARBA00023015"/>
    </source>
</evidence>
<protein>
    <submittedName>
        <fullName evidence="8">RNA polymerase sigma factor</fullName>
    </submittedName>
</protein>
<dbReference type="SUPFAM" id="SSF88659">
    <property type="entry name" value="Sigma3 and sigma4 domains of RNA polymerase sigma factors"/>
    <property type="match status" value="1"/>
</dbReference>
<dbReference type="GO" id="GO:0016987">
    <property type="term" value="F:sigma factor activity"/>
    <property type="evidence" value="ECO:0007669"/>
    <property type="project" value="UniProtKB-KW"/>
</dbReference>
<dbReference type="PANTHER" id="PTHR43133:SF8">
    <property type="entry name" value="RNA POLYMERASE SIGMA FACTOR HI_1459-RELATED"/>
    <property type="match status" value="1"/>
</dbReference>
<evidence type="ECO:0000256" key="3">
    <source>
        <dbReference type="ARBA" id="ARBA00023082"/>
    </source>
</evidence>
<evidence type="ECO:0000259" key="6">
    <source>
        <dbReference type="Pfam" id="PF04542"/>
    </source>
</evidence>
<accession>A0A2U2BSP8</accession>
<dbReference type="InterPro" id="IPR013325">
    <property type="entry name" value="RNA_pol_sigma_r2"/>
</dbReference>
<evidence type="ECO:0000256" key="1">
    <source>
        <dbReference type="ARBA" id="ARBA00010641"/>
    </source>
</evidence>
<proteinExistence type="inferred from homology"/>
<keyword evidence="5" id="KW-0804">Transcription</keyword>
<feature type="domain" description="RNA polymerase sigma factor 70 region 4 type 2" evidence="7">
    <location>
        <begin position="139"/>
        <end position="188"/>
    </location>
</feature>
<dbReference type="Gene3D" id="1.10.10.10">
    <property type="entry name" value="Winged helix-like DNA-binding domain superfamily/Winged helix DNA-binding domain"/>
    <property type="match status" value="1"/>
</dbReference>
<dbReference type="InterPro" id="IPR013249">
    <property type="entry name" value="RNA_pol_sigma70_r4_t2"/>
</dbReference>
<feature type="domain" description="RNA polymerase sigma-70 region 2" evidence="6">
    <location>
        <begin position="44"/>
        <end position="110"/>
    </location>
</feature>
<dbReference type="Proteomes" id="UP000245168">
    <property type="component" value="Unassembled WGS sequence"/>
</dbReference>
<evidence type="ECO:0000256" key="4">
    <source>
        <dbReference type="ARBA" id="ARBA00023125"/>
    </source>
</evidence>
<keyword evidence="9" id="KW-1185">Reference proteome</keyword>
<dbReference type="InterPro" id="IPR013324">
    <property type="entry name" value="RNA_pol_sigma_r3/r4-like"/>
</dbReference>
<dbReference type="GO" id="GO:0006352">
    <property type="term" value="P:DNA-templated transcription initiation"/>
    <property type="evidence" value="ECO:0007669"/>
    <property type="project" value="InterPro"/>
</dbReference>
<dbReference type="InterPro" id="IPR007627">
    <property type="entry name" value="RNA_pol_sigma70_r2"/>
</dbReference>
<dbReference type="EMBL" id="QEXV01000004">
    <property type="protein sequence ID" value="PWE17043.1"/>
    <property type="molecule type" value="Genomic_DNA"/>
</dbReference>
<dbReference type="OrthoDB" id="9780326at2"/>
<sequence>MRPALRLIRGAKPEAPGGTDPLADESALARAIARGEPEAVRRIVDETLPMVLGLSRRVLGDSAEAEDAAQETFERVWRNAHRFDGSRGRLRSWIGRIAINHCRDRLRRRREIATDSVPDRADGAAPADARLAAMDGAARVRAAIAALPERQRLALELCHFQERSNIEAAEIMEVSVDALESLLARARRGLKAALAGEAGGLIADLEAGRGDAE</sequence>
<keyword evidence="2" id="KW-0805">Transcription regulation</keyword>
<dbReference type="Gene3D" id="1.10.1740.10">
    <property type="match status" value="1"/>
</dbReference>
<comment type="caution">
    <text evidence="8">The sequence shown here is derived from an EMBL/GenBank/DDBJ whole genome shotgun (WGS) entry which is preliminary data.</text>
</comment>
<dbReference type="Pfam" id="PF08281">
    <property type="entry name" value="Sigma70_r4_2"/>
    <property type="match status" value="1"/>
</dbReference>
<comment type="similarity">
    <text evidence="1">Belongs to the sigma-70 factor family. ECF subfamily.</text>
</comment>
<evidence type="ECO:0000256" key="5">
    <source>
        <dbReference type="ARBA" id="ARBA00023163"/>
    </source>
</evidence>
<reference evidence="9" key="1">
    <citation type="submission" date="2018-05" db="EMBL/GenBank/DDBJ databases">
        <authorList>
            <person name="Liu B.-T."/>
        </authorList>
    </citation>
    <scope>NUCLEOTIDE SEQUENCE [LARGE SCALE GENOMIC DNA]</scope>
    <source>
        <strain evidence="9">WD6-1</strain>
    </source>
</reference>
<keyword evidence="4" id="KW-0238">DNA-binding</keyword>
<dbReference type="GO" id="GO:0003677">
    <property type="term" value="F:DNA binding"/>
    <property type="evidence" value="ECO:0007669"/>
    <property type="project" value="UniProtKB-KW"/>
</dbReference>
<dbReference type="InterPro" id="IPR036388">
    <property type="entry name" value="WH-like_DNA-bd_sf"/>
</dbReference>
<dbReference type="Pfam" id="PF04542">
    <property type="entry name" value="Sigma70_r2"/>
    <property type="match status" value="1"/>
</dbReference>
<evidence type="ECO:0000259" key="7">
    <source>
        <dbReference type="Pfam" id="PF08281"/>
    </source>
</evidence>
<dbReference type="InterPro" id="IPR014284">
    <property type="entry name" value="RNA_pol_sigma-70_dom"/>
</dbReference>
<dbReference type="InterPro" id="IPR039425">
    <property type="entry name" value="RNA_pol_sigma-70-like"/>
</dbReference>